<evidence type="ECO:0000256" key="12">
    <source>
        <dbReference type="RuleBase" id="RU003756"/>
    </source>
</evidence>
<dbReference type="Gene3D" id="3.40.50.300">
    <property type="entry name" value="P-loop containing nucleotide triphosphate hydrolases"/>
    <property type="match status" value="1"/>
</dbReference>
<dbReference type="InterPro" id="IPR017261">
    <property type="entry name" value="DNA_mismatch_repair_MutS/MSH"/>
</dbReference>
<dbReference type="GO" id="GO:0005634">
    <property type="term" value="C:nucleus"/>
    <property type="evidence" value="ECO:0007669"/>
    <property type="project" value="UniProtKB-SubCell"/>
</dbReference>
<keyword evidence="7 12" id="KW-0238">DNA-binding</keyword>
<accession>W9S4U9</accession>
<evidence type="ECO:0000256" key="11">
    <source>
        <dbReference type="ARBA" id="ARBA00073774"/>
    </source>
</evidence>
<feature type="compositionally biased region" description="Low complexity" evidence="14">
    <location>
        <begin position="15"/>
        <end position="38"/>
    </location>
</feature>
<dbReference type="SMART" id="SM00534">
    <property type="entry name" value="MUTSac"/>
    <property type="match status" value="1"/>
</dbReference>
<dbReference type="SUPFAM" id="SSF52540">
    <property type="entry name" value="P-loop containing nucleoside triphosphate hydrolases"/>
    <property type="match status" value="1"/>
</dbReference>
<dbReference type="Proteomes" id="UP000030645">
    <property type="component" value="Unassembled WGS sequence"/>
</dbReference>
<dbReference type="FunFam" id="1.10.1420.10:FF:000004">
    <property type="entry name" value="DNA mismatch repair protein Msh3"/>
    <property type="match status" value="1"/>
</dbReference>
<dbReference type="InterPro" id="IPR036187">
    <property type="entry name" value="DNA_mismatch_repair_MutS_sf"/>
</dbReference>
<dbReference type="FunFam" id="3.40.1170.10:FF:000004">
    <property type="entry name" value="DNA mismatch repair protein"/>
    <property type="match status" value="1"/>
</dbReference>
<dbReference type="PIRSF" id="PIRSF037677">
    <property type="entry name" value="DNA_mis_repair_Msh6"/>
    <property type="match status" value="1"/>
</dbReference>
<dbReference type="InterPro" id="IPR027417">
    <property type="entry name" value="P-loop_NTPase"/>
</dbReference>
<dbReference type="Pfam" id="PF01624">
    <property type="entry name" value="MutS_I"/>
    <property type="match status" value="1"/>
</dbReference>
<reference evidence="17" key="1">
    <citation type="submission" date="2013-01" db="EMBL/GenBank/DDBJ databases">
        <title>Draft Genome Sequence of a Mulberry Tree, Morus notabilis C.K. Schneid.</title>
        <authorList>
            <person name="He N."/>
            <person name="Zhao S."/>
        </authorList>
    </citation>
    <scope>NUCLEOTIDE SEQUENCE</scope>
</reference>
<dbReference type="InterPro" id="IPR007861">
    <property type="entry name" value="DNA_mismatch_repair_MutS_clamp"/>
</dbReference>
<keyword evidence="5 12" id="KW-0227">DNA damage</keyword>
<dbReference type="GO" id="GO:0005524">
    <property type="term" value="F:ATP binding"/>
    <property type="evidence" value="ECO:0007669"/>
    <property type="project" value="UniProtKB-KW"/>
</dbReference>
<comment type="similarity">
    <text evidence="2">Belongs to the DNA mismatch repair MutS family. MSH3 subfamily.</text>
</comment>
<evidence type="ECO:0000256" key="5">
    <source>
        <dbReference type="ARBA" id="ARBA00022763"/>
    </source>
</evidence>
<evidence type="ECO:0000256" key="9">
    <source>
        <dbReference type="ARBA" id="ARBA00023242"/>
    </source>
</evidence>
<comment type="function">
    <text evidence="12">Component of the post-replicative DNA mismatch repair system (MMR).</text>
</comment>
<sequence>MGKQKQQVISRFFAPKPKTPSSSNPSNPSSSSSSLSSLPIPPPKISATVTFSPSKRLLSSSNSSPSSKPPKLPKLSTPTPPPSLHEKFLQKLLEPTHNLPEKPPPSQAQNGAAVKYTPLEQQVVELKRKHPDVLLMVEVGYKYRFFGDDAEIAARVLGIYAHVDHSFLTASVPTFRLSVHVRRLVGAGYKVGVVKQTETAAIKAHGPNRVGPFCRGLSALYTRATLEAAEDVGGREEGWGGDSSYLVCVVEKNVSDCDVRVGIVGVEISAGDVVFGEFGDGFLRSGVESVVFSLSPAELLLGCPLSKQTEKLLLGYAGPASHVRVERCSRECFKDGGALAEVMTLYENMGEDDSKQNVEGNQRLAIEVIMDMPDLVVQALALTIRYLKQFGLERVLCLGASFRPLSSNFEMTLPANALQQLEVLRNNSDGSESGSLLQSMNRTITTFGSRLLRHWVTHPLCDRNMITARLDAVSEIGESMGSSQASQNIEDLAVVIRPEISHVLSSVLTTLGRVPDIQRGITRIFHRTTTPTEFIAVIQAILYAGKQLQQLHNEEEEEEEEGDGKFRAKIVRSELLRKLILTASSPTVIRNAAKLLSSLNNEAADQRDLQNLIISNGQFPEVAEARKKVQLAKEKLDSLITLYRKQLKMSKLEFISVSGVTHLIELSLDVKVPSNWVKVNSTKKTIRYHPPEVLTALDKLSLANEELNVACQSAWNSFLVEFSNYYAEFQAAVQALAALDCLHSLAILSRNENYVRPILLYDDEPVQIHISAGRHPVLESILQDNFVPNDTDLHADREYCQIVTGPNMGGKSCYIRQVALIAIMAQVGSFVPASSAKLHVLDGIYTRMGASDSIQQGRSTFLEELSETSNILKSCKERSLVIIDELGRGTSTHDGVAIAYATLHHLLEQKRCMVLFVTHYPKIAEIIAEFPGSVGAYHVSHLTSHRNEETGTMNSESDHDVTYLYKLVPGVSEKSFGFKVAELAQLPSSCINRAVTMASRLEMVVSNRSANKCGKMHLLETSSLCQKDEKMTLEMESSKCLDGYKEFFLILKNALSVDDHAKSLQLLNQARGLANELISS</sequence>
<dbReference type="Pfam" id="PF05190">
    <property type="entry name" value="MutS_IV"/>
    <property type="match status" value="1"/>
</dbReference>
<dbReference type="Gene3D" id="3.30.420.110">
    <property type="entry name" value="MutS, connector domain"/>
    <property type="match status" value="1"/>
</dbReference>
<dbReference type="InterPro" id="IPR036678">
    <property type="entry name" value="MutS_con_dom_sf"/>
</dbReference>
<dbReference type="InterPro" id="IPR045076">
    <property type="entry name" value="MutS"/>
</dbReference>
<dbReference type="EMBL" id="KE345785">
    <property type="protein sequence ID" value="EXC15971.1"/>
    <property type="molecule type" value="Genomic_DNA"/>
</dbReference>
<evidence type="ECO:0000256" key="1">
    <source>
        <dbReference type="ARBA" id="ARBA00004123"/>
    </source>
</evidence>
<evidence type="ECO:0000313" key="17">
    <source>
        <dbReference type="Proteomes" id="UP000030645"/>
    </source>
</evidence>
<dbReference type="InterPro" id="IPR007695">
    <property type="entry name" value="DNA_mismatch_repair_MutS-lik_N"/>
</dbReference>
<dbReference type="KEGG" id="mnt:21398856"/>
<gene>
    <name evidence="16" type="ORF">L484_015774</name>
</gene>
<keyword evidence="6" id="KW-0067">ATP-binding</keyword>
<evidence type="ECO:0000256" key="8">
    <source>
        <dbReference type="ARBA" id="ARBA00023204"/>
    </source>
</evidence>
<dbReference type="GO" id="GO:0140664">
    <property type="term" value="F:ATP-dependent DNA damage sensor activity"/>
    <property type="evidence" value="ECO:0007669"/>
    <property type="project" value="InterPro"/>
</dbReference>
<evidence type="ECO:0000256" key="6">
    <source>
        <dbReference type="ARBA" id="ARBA00022840"/>
    </source>
</evidence>
<feature type="coiled-coil region" evidence="13">
    <location>
        <begin position="589"/>
        <end position="642"/>
    </location>
</feature>
<keyword evidence="4 12" id="KW-0547">Nucleotide-binding</keyword>
<dbReference type="OrthoDB" id="10252754at2759"/>
<evidence type="ECO:0000256" key="10">
    <source>
        <dbReference type="ARBA" id="ARBA00029792"/>
    </source>
</evidence>
<evidence type="ECO:0000259" key="15">
    <source>
        <dbReference type="PROSITE" id="PS00486"/>
    </source>
</evidence>
<dbReference type="NCBIfam" id="NF003810">
    <property type="entry name" value="PRK05399.1"/>
    <property type="match status" value="1"/>
</dbReference>
<dbReference type="eggNOG" id="KOG0218">
    <property type="taxonomic scope" value="Eukaryota"/>
</dbReference>
<dbReference type="Gene3D" id="1.10.1420.10">
    <property type="match status" value="2"/>
</dbReference>
<comment type="subcellular location">
    <subcellularLocation>
        <location evidence="1">Nucleus</location>
    </subcellularLocation>
</comment>
<dbReference type="Pfam" id="PF05188">
    <property type="entry name" value="MutS_II"/>
    <property type="match status" value="1"/>
</dbReference>
<feature type="region of interest" description="Disordered" evidence="14">
    <location>
        <begin position="1"/>
        <end position="85"/>
    </location>
</feature>
<evidence type="ECO:0000256" key="4">
    <source>
        <dbReference type="ARBA" id="ARBA00022741"/>
    </source>
</evidence>
<proteinExistence type="inferred from homology"/>
<dbReference type="SUPFAM" id="SSF55271">
    <property type="entry name" value="DNA repair protein MutS, domain I"/>
    <property type="match status" value="1"/>
</dbReference>
<dbReference type="SMART" id="SM00533">
    <property type="entry name" value="MUTSd"/>
    <property type="match status" value="1"/>
</dbReference>
<dbReference type="Pfam" id="PF05192">
    <property type="entry name" value="MutS_III"/>
    <property type="match status" value="1"/>
</dbReference>
<dbReference type="InterPro" id="IPR007696">
    <property type="entry name" value="DNA_mismatch_repair_MutS_core"/>
</dbReference>
<dbReference type="CDD" id="cd03287">
    <property type="entry name" value="ABC_MSH3_euk"/>
    <property type="match status" value="1"/>
</dbReference>
<dbReference type="InterPro" id="IPR000432">
    <property type="entry name" value="DNA_mismatch_repair_MutS_C"/>
</dbReference>
<dbReference type="GO" id="GO:0030983">
    <property type="term" value="F:mismatched DNA binding"/>
    <property type="evidence" value="ECO:0007669"/>
    <property type="project" value="InterPro"/>
</dbReference>
<dbReference type="PANTHER" id="PTHR11361">
    <property type="entry name" value="DNA MISMATCH REPAIR PROTEIN MUTS FAMILY MEMBER"/>
    <property type="match status" value="1"/>
</dbReference>
<evidence type="ECO:0000313" key="16">
    <source>
        <dbReference type="EMBL" id="EXC15971.1"/>
    </source>
</evidence>
<dbReference type="InterPro" id="IPR007860">
    <property type="entry name" value="DNA_mmatch_repair_MutS_con_dom"/>
</dbReference>
<organism evidence="16 17">
    <name type="scientific">Morus notabilis</name>
    <dbReference type="NCBI Taxonomy" id="981085"/>
    <lineage>
        <taxon>Eukaryota</taxon>
        <taxon>Viridiplantae</taxon>
        <taxon>Streptophyta</taxon>
        <taxon>Embryophyta</taxon>
        <taxon>Tracheophyta</taxon>
        <taxon>Spermatophyta</taxon>
        <taxon>Magnoliopsida</taxon>
        <taxon>eudicotyledons</taxon>
        <taxon>Gunneridae</taxon>
        <taxon>Pentapetalae</taxon>
        <taxon>rosids</taxon>
        <taxon>fabids</taxon>
        <taxon>Rosales</taxon>
        <taxon>Moraceae</taxon>
        <taxon>Moreae</taxon>
        <taxon>Morus</taxon>
    </lineage>
</organism>
<dbReference type="GO" id="GO:0006312">
    <property type="term" value="P:mitotic recombination"/>
    <property type="evidence" value="ECO:0007669"/>
    <property type="project" value="TreeGrafter"/>
</dbReference>
<keyword evidence="8 12" id="KW-0234">DNA repair</keyword>
<evidence type="ECO:0000256" key="3">
    <source>
        <dbReference type="ARBA" id="ARBA00022151"/>
    </source>
</evidence>
<feature type="compositionally biased region" description="Pro residues" evidence="14">
    <location>
        <begin position="67"/>
        <end position="83"/>
    </location>
</feature>
<evidence type="ECO:0000256" key="14">
    <source>
        <dbReference type="SAM" id="MobiDB-lite"/>
    </source>
</evidence>
<protein>
    <recommendedName>
        <fullName evidence="3 11">DNA mismatch repair protein MSH3</fullName>
    </recommendedName>
    <alternativeName>
        <fullName evidence="3 11">DNA mismatch repair protein MSH3</fullName>
    </alternativeName>
    <alternativeName>
        <fullName evidence="10">MutS protein homolog 3</fullName>
    </alternativeName>
</protein>
<dbReference type="PROSITE" id="PS00486">
    <property type="entry name" value="DNA_MISMATCH_REPAIR_2"/>
    <property type="match status" value="1"/>
</dbReference>
<dbReference type="Pfam" id="PF00488">
    <property type="entry name" value="MutS_V"/>
    <property type="match status" value="1"/>
</dbReference>
<dbReference type="FunFam" id="3.30.420.110:FF:000010">
    <property type="entry name" value="DNA mismatch repair protein"/>
    <property type="match status" value="1"/>
</dbReference>
<dbReference type="GO" id="GO:0006298">
    <property type="term" value="P:mismatch repair"/>
    <property type="evidence" value="ECO:0007669"/>
    <property type="project" value="InterPro"/>
</dbReference>
<dbReference type="FunFam" id="3.40.50.300:FF:002130">
    <property type="entry name" value="DNA mismatch repair protein MSH3"/>
    <property type="match status" value="1"/>
</dbReference>
<evidence type="ECO:0000256" key="2">
    <source>
        <dbReference type="ARBA" id="ARBA00007094"/>
    </source>
</evidence>
<feature type="compositionally biased region" description="Low complexity" evidence="14">
    <location>
        <begin position="52"/>
        <end position="66"/>
    </location>
</feature>
<name>W9S4U9_9ROSA</name>
<evidence type="ECO:0000256" key="13">
    <source>
        <dbReference type="SAM" id="Coils"/>
    </source>
</evidence>
<keyword evidence="17" id="KW-1185">Reference proteome</keyword>
<dbReference type="PANTHER" id="PTHR11361:SF122">
    <property type="entry name" value="DNA MISMATCH REPAIR PROTEIN MSH3"/>
    <property type="match status" value="1"/>
</dbReference>
<dbReference type="SUPFAM" id="SSF48334">
    <property type="entry name" value="DNA repair protein MutS, domain III"/>
    <property type="match status" value="1"/>
</dbReference>
<keyword evidence="13" id="KW-0175">Coiled coil</keyword>
<keyword evidence="9" id="KW-0539">Nucleus</keyword>
<dbReference type="Gene3D" id="3.40.1170.10">
    <property type="entry name" value="DNA repair protein MutS, domain I"/>
    <property type="match status" value="1"/>
</dbReference>
<dbReference type="STRING" id="981085.W9S4U9"/>
<dbReference type="AlphaFoldDB" id="W9S4U9"/>
<evidence type="ECO:0000256" key="7">
    <source>
        <dbReference type="ARBA" id="ARBA00023125"/>
    </source>
</evidence>
<dbReference type="InterPro" id="IPR016151">
    <property type="entry name" value="DNA_mismatch_repair_MutS_N"/>
</dbReference>
<feature type="domain" description="DNA mismatch repair proteins mutS family" evidence="15">
    <location>
        <begin position="879"/>
        <end position="895"/>
    </location>
</feature>